<comment type="similarity">
    <text evidence="1">Belongs to the arrestin family.</text>
</comment>
<organism evidence="4 7">
    <name type="scientific">Adineta ricciae</name>
    <name type="common">Rotifer</name>
    <dbReference type="NCBI Taxonomy" id="249248"/>
    <lineage>
        <taxon>Eukaryota</taxon>
        <taxon>Metazoa</taxon>
        <taxon>Spiralia</taxon>
        <taxon>Gnathifera</taxon>
        <taxon>Rotifera</taxon>
        <taxon>Eurotatoria</taxon>
        <taxon>Bdelloidea</taxon>
        <taxon>Adinetida</taxon>
        <taxon>Adinetidae</taxon>
        <taxon>Adineta</taxon>
    </lineage>
</organism>
<dbReference type="InterPro" id="IPR014756">
    <property type="entry name" value="Ig_E-set"/>
</dbReference>
<evidence type="ECO:0000256" key="1">
    <source>
        <dbReference type="ARBA" id="ARBA00005298"/>
    </source>
</evidence>
<feature type="domain" description="Arrestin C-terminal-like" evidence="3">
    <location>
        <begin position="174"/>
        <end position="308"/>
    </location>
</feature>
<dbReference type="InterPro" id="IPR014752">
    <property type="entry name" value="Arrestin-like_C"/>
</dbReference>
<evidence type="ECO:0000259" key="3">
    <source>
        <dbReference type="SMART" id="SM01017"/>
    </source>
</evidence>
<dbReference type="GO" id="GO:0015031">
    <property type="term" value="P:protein transport"/>
    <property type="evidence" value="ECO:0007669"/>
    <property type="project" value="TreeGrafter"/>
</dbReference>
<gene>
    <name evidence="4" type="ORF">EDS130_LOCUS15858</name>
    <name evidence="5" type="ORF">XAT740_LOCUS32172</name>
</gene>
<keyword evidence="6" id="KW-1185">Reference proteome</keyword>
<name>A0A814I6P3_ADIRI</name>
<reference evidence="4" key="1">
    <citation type="submission" date="2021-02" db="EMBL/GenBank/DDBJ databases">
        <authorList>
            <person name="Nowell W R."/>
        </authorList>
    </citation>
    <scope>NUCLEOTIDE SEQUENCE</scope>
</reference>
<dbReference type="Pfam" id="PF00339">
    <property type="entry name" value="Arrestin_N"/>
    <property type="match status" value="1"/>
</dbReference>
<dbReference type="InterPro" id="IPR011022">
    <property type="entry name" value="Arrestin_C-like"/>
</dbReference>
<feature type="region of interest" description="Disordered" evidence="2">
    <location>
        <begin position="309"/>
        <end position="347"/>
    </location>
</feature>
<protein>
    <recommendedName>
        <fullName evidence="3">Arrestin C-terminal-like domain-containing protein</fullName>
    </recommendedName>
</protein>
<dbReference type="Pfam" id="PF02752">
    <property type="entry name" value="Arrestin_C"/>
    <property type="match status" value="1"/>
</dbReference>
<dbReference type="InterPro" id="IPR011021">
    <property type="entry name" value="Arrestin-like_N"/>
</dbReference>
<dbReference type="SUPFAM" id="SSF81296">
    <property type="entry name" value="E set domains"/>
    <property type="match status" value="2"/>
</dbReference>
<accession>A0A814I6P3</accession>
<dbReference type="PANTHER" id="PTHR11188:SF17">
    <property type="entry name" value="FI21816P1"/>
    <property type="match status" value="1"/>
</dbReference>
<feature type="compositionally biased region" description="Polar residues" evidence="2">
    <location>
        <begin position="309"/>
        <end position="324"/>
    </location>
</feature>
<dbReference type="OrthoDB" id="2333384at2759"/>
<proteinExistence type="inferred from homology"/>
<sequence>MGSNHSVQINIHPDRANLFYFAGETVSGTINVHINEEHIKLDEIILLLAGESGYTTTRAVTDSNGTMRRDTEYHTISFLKSRMIIESPPLGQKYLIYNPGDYSWRFDIPLPSQLPPSLNQPRSYPHVRYYLKLVMDKPWYKHNVREFLYLTVFPRIDLLQSAQLPTPTMFSKQNRKDVILRGSMNKLAYLPGELITGTLEVNNPRRSLLKRIELSLTQFYEIESKTKQEKIIHTILPIVDHRNDEHIMGKFSVAIPFLPLPPSYNFHHGYDHKTQVNVHYDLEFQVKVEGTFTNFDISLPVTILSDSNTNSNSYESRQTTNFPPNSLPHYSEIDIEDETDPPPSYDSIAFPNYLHEYLRE</sequence>
<dbReference type="SMART" id="SM01017">
    <property type="entry name" value="Arrestin_C"/>
    <property type="match status" value="1"/>
</dbReference>
<evidence type="ECO:0000313" key="6">
    <source>
        <dbReference type="Proteomes" id="UP000663828"/>
    </source>
</evidence>
<evidence type="ECO:0000313" key="5">
    <source>
        <dbReference type="EMBL" id="CAF1364005.1"/>
    </source>
</evidence>
<evidence type="ECO:0000256" key="2">
    <source>
        <dbReference type="SAM" id="MobiDB-lite"/>
    </source>
</evidence>
<dbReference type="Proteomes" id="UP000663828">
    <property type="component" value="Unassembled WGS sequence"/>
</dbReference>
<dbReference type="AlphaFoldDB" id="A0A814I6P3"/>
<dbReference type="GO" id="GO:0005737">
    <property type="term" value="C:cytoplasm"/>
    <property type="evidence" value="ECO:0007669"/>
    <property type="project" value="TreeGrafter"/>
</dbReference>
<dbReference type="PANTHER" id="PTHR11188">
    <property type="entry name" value="ARRESTIN DOMAIN CONTAINING PROTEIN"/>
    <property type="match status" value="1"/>
</dbReference>
<dbReference type="InterPro" id="IPR050357">
    <property type="entry name" value="Arrestin_domain-protein"/>
</dbReference>
<dbReference type="EMBL" id="CAJNOR010002981">
    <property type="protein sequence ID" value="CAF1364005.1"/>
    <property type="molecule type" value="Genomic_DNA"/>
</dbReference>
<dbReference type="Gene3D" id="2.60.40.640">
    <property type="match status" value="2"/>
</dbReference>
<evidence type="ECO:0000313" key="7">
    <source>
        <dbReference type="Proteomes" id="UP000663852"/>
    </source>
</evidence>
<evidence type="ECO:0000313" key="4">
    <source>
        <dbReference type="EMBL" id="CAF1020338.1"/>
    </source>
</evidence>
<dbReference type="EMBL" id="CAJNOJ010000068">
    <property type="protein sequence ID" value="CAF1020338.1"/>
    <property type="molecule type" value="Genomic_DNA"/>
</dbReference>
<dbReference type="Proteomes" id="UP000663852">
    <property type="component" value="Unassembled WGS sequence"/>
</dbReference>
<comment type="caution">
    <text evidence="4">The sequence shown here is derived from an EMBL/GenBank/DDBJ whole genome shotgun (WGS) entry which is preliminary data.</text>
</comment>